<feature type="domain" description="DUF306" evidence="3">
    <location>
        <begin position="149"/>
        <end position="258"/>
    </location>
</feature>
<sequence>MQKQRLTPTVMALAAAGMLTACGTETGSGSGSVGSQPDLTGVRWSVESVTVNGKKQQAPGDAYVKIGDKGKAEGNYGCNGFTADVSVDGDSVDFANAVSTKRGCDKLDFEEALEGTIGKGELKAAVDGDKLTLTTDKGDRVALTSKPDASLTGTKWNVNAIGDREATAPLAKEVDGKAHLTFGKDGMVRGKLGCNNVTAKAEVKDGQITLGAPRTTRMLCQGARDETEKKLLKLFDGKVSYQLSHDGLSLTAEDGTVVSASADQKQEKQQQEQQETQK</sequence>
<dbReference type="Proteomes" id="UP001610818">
    <property type="component" value="Unassembled WGS sequence"/>
</dbReference>
<feature type="region of interest" description="Disordered" evidence="1">
    <location>
        <begin position="254"/>
        <end position="278"/>
    </location>
</feature>
<proteinExistence type="predicted"/>
<dbReference type="Gene3D" id="2.40.128.270">
    <property type="match status" value="2"/>
</dbReference>
<keyword evidence="2" id="KW-0732">Signal</keyword>
<accession>A0ABW7QWL9</accession>
<dbReference type="PROSITE" id="PS51257">
    <property type="entry name" value="PROKAR_LIPOPROTEIN"/>
    <property type="match status" value="1"/>
</dbReference>
<feature type="signal peptide" evidence="2">
    <location>
        <begin position="1"/>
        <end position="21"/>
    </location>
</feature>
<dbReference type="InterPro" id="IPR038670">
    <property type="entry name" value="HslJ-like_sf"/>
</dbReference>
<organism evidence="4 5">
    <name type="scientific">Streptomyces longisporoflavus</name>
    <dbReference type="NCBI Taxonomy" id="28044"/>
    <lineage>
        <taxon>Bacteria</taxon>
        <taxon>Bacillati</taxon>
        <taxon>Actinomycetota</taxon>
        <taxon>Actinomycetes</taxon>
        <taxon>Kitasatosporales</taxon>
        <taxon>Streptomycetaceae</taxon>
        <taxon>Streptomyces</taxon>
    </lineage>
</organism>
<evidence type="ECO:0000313" key="5">
    <source>
        <dbReference type="Proteomes" id="UP001610818"/>
    </source>
</evidence>
<dbReference type="InterPro" id="IPR005184">
    <property type="entry name" value="DUF306_Meta_HslJ"/>
</dbReference>
<protein>
    <submittedName>
        <fullName evidence="4">META domain-containing protein</fullName>
    </submittedName>
</protein>
<reference evidence="4 5" key="1">
    <citation type="submission" date="2024-10" db="EMBL/GenBank/DDBJ databases">
        <title>The Natural Products Discovery Center: Release of the First 8490 Sequenced Strains for Exploring Actinobacteria Biosynthetic Diversity.</title>
        <authorList>
            <person name="Kalkreuter E."/>
            <person name="Kautsar S.A."/>
            <person name="Yang D."/>
            <person name="Bader C.D."/>
            <person name="Teijaro C.N."/>
            <person name="Fluegel L."/>
            <person name="Davis C.M."/>
            <person name="Simpson J.R."/>
            <person name="Lauterbach L."/>
            <person name="Steele A.D."/>
            <person name="Gui C."/>
            <person name="Meng S."/>
            <person name="Li G."/>
            <person name="Viehrig K."/>
            <person name="Ye F."/>
            <person name="Su P."/>
            <person name="Kiefer A.F."/>
            <person name="Nichols A."/>
            <person name="Cepeda A.J."/>
            <person name="Yan W."/>
            <person name="Fan B."/>
            <person name="Jiang Y."/>
            <person name="Adhikari A."/>
            <person name="Zheng C.-J."/>
            <person name="Schuster L."/>
            <person name="Cowan T.M."/>
            <person name="Smanski M.J."/>
            <person name="Chevrette M.G."/>
            <person name="De Carvalho L.P.S."/>
            <person name="Shen B."/>
        </authorList>
    </citation>
    <scope>NUCLEOTIDE SEQUENCE [LARGE SCALE GENOMIC DNA]</scope>
    <source>
        <strain evidence="4 5">NPDC017990</strain>
    </source>
</reference>
<dbReference type="EMBL" id="JBIRGQ010000006">
    <property type="protein sequence ID" value="MFH8549396.1"/>
    <property type="molecule type" value="Genomic_DNA"/>
</dbReference>
<dbReference type="PANTHER" id="PTHR35535:SF2">
    <property type="entry name" value="DUF306 DOMAIN-CONTAINING PROTEIN"/>
    <property type="match status" value="1"/>
</dbReference>
<keyword evidence="5" id="KW-1185">Reference proteome</keyword>
<name>A0ABW7QWL9_9ACTN</name>
<feature type="compositionally biased region" description="Basic and acidic residues" evidence="1">
    <location>
        <begin position="264"/>
        <end position="278"/>
    </location>
</feature>
<evidence type="ECO:0000256" key="2">
    <source>
        <dbReference type="SAM" id="SignalP"/>
    </source>
</evidence>
<dbReference type="RefSeq" id="WP_397715847.1">
    <property type="nucleotide sequence ID" value="NZ_JBIRGN010000006.1"/>
</dbReference>
<feature type="domain" description="DUF306" evidence="3">
    <location>
        <begin position="38"/>
        <end position="142"/>
    </location>
</feature>
<evidence type="ECO:0000256" key="1">
    <source>
        <dbReference type="SAM" id="MobiDB-lite"/>
    </source>
</evidence>
<evidence type="ECO:0000313" key="4">
    <source>
        <dbReference type="EMBL" id="MFH8549396.1"/>
    </source>
</evidence>
<evidence type="ECO:0000259" key="3">
    <source>
        <dbReference type="Pfam" id="PF03724"/>
    </source>
</evidence>
<comment type="caution">
    <text evidence="4">The sequence shown here is derived from an EMBL/GenBank/DDBJ whole genome shotgun (WGS) entry which is preliminary data.</text>
</comment>
<dbReference type="InterPro" id="IPR053147">
    <property type="entry name" value="Hsp_HslJ-like"/>
</dbReference>
<feature type="chain" id="PRO_5046088360" evidence="2">
    <location>
        <begin position="22"/>
        <end position="278"/>
    </location>
</feature>
<gene>
    <name evidence="4" type="ORF">ACH4F9_30715</name>
</gene>
<dbReference type="PANTHER" id="PTHR35535">
    <property type="entry name" value="HEAT SHOCK PROTEIN HSLJ"/>
    <property type="match status" value="1"/>
</dbReference>
<dbReference type="Pfam" id="PF03724">
    <property type="entry name" value="META"/>
    <property type="match status" value="2"/>
</dbReference>